<name>A0ABV5AWS8_9BACL</name>
<dbReference type="SMART" id="SM00892">
    <property type="entry name" value="Endonuclease_NS"/>
    <property type="match status" value="1"/>
</dbReference>
<dbReference type="PANTHER" id="PTHR13966:SF5">
    <property type="entry name" value="ENDONUCLEASE G, MITOCHONDRIAL"/>
    <property type="match status" value="1"/>
</dbReference>
<dbReference type="InterPro" id="IPR043504">
    <property type="entry name" value="Peptidase_S1_PA_chymotrypsin"/>
</dbReference>
<keyword evidence="2" id="KW-0175">Coiled coil</keyword>
<dbReference type="SMART" id="SM00477">
    <property type="entry name" value="NUC"/>
    <property type="match status" value="1"/>
</dbReference>
<dbReference type="InterPro" id="IPR040255">
    <property type="entry name" value="Non-specific_endonuclease"/>
</dbReference>
<reference evidence="5 6" key="1">
    <citation type="submission" date="2024-09" db="EMBL/GenBank/DDBJ databases">
        <title>Paenibacillus zeirhizospherea sp. nov., isolated from surface of the maize (Zea mays) roots in a horticulture field, Hungary.</title>
        <authorList>
            <person name="Marton D."/>
            <person name="Farkas M."/>
            <person name="Bedics A."/>
            <person name="Toth E."/>
            <person name="Tancsics A."/>
            <person name="Boka K."/>
            <person name="Maroti G."/>
            <person name="Kriszt B."/>
            <person name="Cserhati M."/>
        </authorList>
    </citation>
    <scope>NUCLEOTIDE SEQUENCE [LARGE SCALE GENOMIC DNA]</scope>
    <source>
        <strain evidence="5 6">KCTC 33519</strain>
    </source>
</reference>
<dbReference type="PANTHER" id="PTHR13966">
    <property type="entry name" value="ENDONUCLEASE RELATED"/>
    <property type="match status" value="1"/>
</dbReference>
<protein>
    <submittedName>
        <fullName evidence="5">DNA/RNA non-specific endonuclease</fullName>
    </submittedName>
</protein>
<sequence>MPKPWMLQESTYEEQQQAALKRYEARSGERKKTAMRMQASNPVEAASPDRIAVREAAIDPRDGLGLERVIGNDDLFPVSYLEGGLQASKSVCRIEVRDHIGRVIGYGTGFLVSPCLLLTNNHVLPHEDAALYSVAQLNYELDLNFKQRQMKSFNFVPKRLFLTDPELDFTLVAVDEEASDGTPLNDFGYLELYSEPGKILEGEYVSIIQHPQGAPKMVAIRENRVIDMLEHFIHYSTDTQAGSSGSPVFNDQWMVAALHHAGVPDPNDSSVFIANEGVRISSILQKIEQKRAELNAEQRQLVDQMVNHLDISGQPAETFEELALEWYEHSTGYDPDFLGANYKIPHPALRSDMEEDIAPLIDGGRVLNYTHFSVVMRKSRQLAFYTAVNIDGSQLRDIGRNDRWLFDPRMDRKYQCGPPVYEHPDIDRGHLVRRRDPVWGERAAEANEDTFHFTNAAPQHKKLNQQIWLGLEDYILRNTDEHNLKVSVFTGPVLREDDIEYRGVRIPAEFWKVAVMVKTDGKLSATAYLLSQKSFIDDLEFAFGEYKTYQVPILQIEELTGLGFGELKQHDPLHGQRAVVQWVVNGPGDIVL</sequence>
<accession>A0ABV5AWS8</accession>
<keyword evidence="6" id="KW-1185">Reference proteome</keyword>
<dbReference type="CDD" id="cd00091">
    <property type="entry name" value="NUC"/>
    <property type="match status" value="1"/>
</dbReference>
<evidence type="ECO:0000313" key="6">
    <source>
        <dbReference type="Proteomes" id="UP001580346"/>
    </source>
</evidence>
<evidence type="ECO:0000259" key="4">
    <source>
        <dbReference type="SMART" id="SM00892"/>
    </source>
</evidence>
<feature type="domain" description="ENPP1-3/EXOG-like endonuclease/phosphodiesterase" evidence="3">
    <location>
        <begin position="369"/>
        <end position="571"/>
    </location>
</feature>
<keyword evidence="5" id="KW-0540">Nuclease</keyword>
<dbReference type="Proteomes" id="UP001580346">
    <property type="component" value="Unassembled WGS sequence"/>
</dbReference>
<dbReference type="Gene3D" id="3.40.570.10">
    <property type="entry name" value="Extracellular Endonuclease, subunit A"/>
    <property type="match status" value="1"/>
</dbReference>
<dbReference type="SUPFAM" id="SSF50494">
    <property type="entry name" value="Trypsin-like serine proteases"/>
    <property type="match status" value="1"/>
</dbReference>
<dbReference type="SUPFAM" id="SSF54060">
    <property type="entry name" value="His-Me finger endonucleases"/>
    <property type="match status" value="1"/>
</dbReference>
<gene>
    <name evidence="5" type="ORF">ACE41H_12580</name>
</gene>
<dbReference type="InterPro" id="IPR044925">
    <property type="entry name" value="His-Me_finger_sf"/>
</dbReference>
<dbReference type="GO" id="GO:0004519">
    <property type="term" value="F:endonuclease activity"/>
    <property type="evidence" value="ECO:0007669"/>
    <property type="project" value="UniProtKB-KW"/>
</dbReference>
<dbReference type="InterPro" id="IPR001604">
    <property type="entry name" value="Endo_G_ENPP1-like_dom"/>
</dbReference>
<dbReference type="Pfam" id="PF13365">
    <property type="entry name" value="Trypsin_2"/>
    <property type="match status" value="1"/>
</dbReference>
<evidence type="ECO:0000259" key="3">
    <source>
        <dbReference type="SMART" id="SM00477"/>
    </source>
</evidence>
<comment type="caution">
    <text evidence="5">The sequence shown here is derived from an EMBL/GenBank/DDBJ whole genome shotgun (WGS) entry which is preliminary data.</text>
</comment>
<dbReference type="InterPro" id="IPR009003">
    <property type="entry name" value="Peptidase_S1_PA"/>
</dbReference>
<dbReference type="EMBL" id="JBHHMI010000009">
    <property type="protein sequence ID" value="MFB5267611.1"/>
    <property type="molecule type" value="Genomic_DNA"/>
</dbReference>
<dbReference type="InterPro" id="IPR020821">
    <property type="entry name" value="ENPP1-3/EXOG-like_nuc-like"/>
</dbReference>
<evidence type="ECO:0000256" key="1">
    <source>
        <dbReference type="ARBA" id="ARBA00022825"/>
    </source>
</evidence>
<dbReference type="Pfam" id="PF01223">
    <property type="entry name" value="Endonuclease_NS"/>
    <property type="match status" value="1"/>
</dbReference>
<keyword evidence="1" id="KW-0720">Serine protease</keyword>
<evidence type="ECO:0000256" key="2">
    <source>
        <dbReference type="SAM" id="Coils"/>
    </source>
</evidence>
<keyword evidence="5" id="KW-0255">Endonuclease</keyword>
<dbReference type="Gene3D" id="2.40.10.10">
    <property type="entry name" value="Trypsin-like serine proteases"/>
    <property type="match status" value="2"/>
</dbReference>
<organism evidence="5 6">
    <name type="scientific">Paenibacillus enshidis</name>
    <dbReference type="NCBI Taxonomy" id="1458439"/>
    <lineage>
        <taxon>Bacteria</taxon>
        <taxon>Bacillati</taxon>
        <taxon>Bacillota</taxon>
        <taxon>Bacilli</taxon>
        <taxon>Bacillales</taxon>
        <taxon>Paenibacillaceae</taxon>
        <taxon>Paenibacillus</taxon>
    </lineage>
</organism>
<dbReference type="RefSeq" id="WP_375355610.1">
    <property type="nucleotide sequence ID" value="NZ_JBHHMI010000009.1"/>
</dbReference>
<dbReference type="InterPro" id="IPR044929">
    <property type="entry name" value="DNA/RNA_non-sp_Endonuclease_sf"/>
</dbReference>
<feature type="coiled-coil region" evidence="2">
    <location>
        <begin position="280"/>
        <end position="307"/>
    </location>
</feature>
<feature type="domain" description="DNA/RNA non-specific endonuclease/pyrophosphatase/phosphodiesterase" evidence="4">
    <location>
        <begin position="368"/>
        <end position="571"/>
    </location>
</feature>
<proteinExistence type="predicted"/>
<keyword evidence="5" id="KW-0378">Hydrolase</keyword>
<keyword evidence="1" id="KW-0645">Protease</keyword>
<evidence type="ECO:0000313" key="5">
    <source>
        <dbReference type="EMBL" id="MFB5267611.1"/>
    </source>
</evidence>